<comment type="caution">
    <text evidence="3">The sequence shown here is derived from an EMBL/GenBank/DDBJ whole genome shotgun (WGS) entry which is preliminary data.</text>
</comment>
<dbReference type="EMBL" id="JBAMMX010000008">
    <property type="protein sequence ID" value="KAK6935258.1"/>
    <property type="molecule type" value="Genomic_DNA"/>
</dbReference>
<dbReference type="PANTHER" id="PTHR47926">
    <property type="entry name" value="PENTATRICOPEPTIDE REPEAT-CONTAINING PROTEIN"/>
    <property type="match status" value="1"/>
</dbReference>
<dbReference type="PANTHER" id="PTHR47926:SF545">
    <property type="entry name" value="PENTACOTRIPEPTIDE-REPEAT REGION OF PRORP DOMAIN-CONTAINING PROTEIN"/>
    <property type="match status" value="1"/>
</dbReference>
<dbReference type="Pfam" id="PF20431">
    <property type="entry name" value="E_motif"/>
    <property type="match status" value="1"/>
</dbReference>
<keyword evidence="1" id="KW-0677">Repeat</keyword>
<dbReference type="SUPFAM" id="SSF48452">
    <property type="entry name" value="TPR-like"/>
    <property type="match status" value="1"/>
</dbReference>
<evidence type="ECO:0000313" key="4">
    <source>
        <dbReference type="Proteomes" id="UP001370490"/>
    </source>
</evidence>
<protein>
    <submittedName>
        <fullName evidence="3">Pentatricopeptide repeat</fullName>
    </submittedName>
</protein>
<dbReference type="GO" id="GO:0003723">
    <property type="term" value="F:RNA binding"/>
    <property type="evidence" value="ECO:0007669"/>
    <property type="project" value="InterPro"/>
</dbReference>
<sequence length="232" mass="26363">MAERDVVSWNSMVSGYAKVGDMEEASSLFQHMPARNLASWNSMISGYVRKRDFLMYNAIITCYSRNSRPKEAIELFNQMLSLDVDIQTDEMTLASVLSACSQWGDLRLGTCYNDPGKPIDAINLFEEMLDAHIRPNLITYTVKLTAYDHAGLVKQGYSPQAEVWGALLLACKLHCKVEFGEIAAQNFFDLEPETTAHYSLHANIYTDIGRWDDAKMLRRKLMEKGMTKITRI</sequence>
<accession>A0AAN8VHP6</accession>
<name>A0AAN8VHP6_9MAGN</name>
<keyword evidence="4" id="KW-1185">Reference proteome</keyword>
<dbReference type="InterPro" id="IPR002885">
    <property type="entry name" value="PPR_rpt"/>
</dbReference>
<dbReference type="InterPro" id="IPR046960">
    <property type="entry name" value="PPR_At4g14850-like_plant"/>
</dbReference>
<evidence type="ECO:0000313" key="3">
    <source>
        <dbReference type="EMBL" id="KAK6935258.1"/>
    </source>
</evidence>
<dbReference type="PROSITE" id="PS51375">
    <property type="entry name" value="PPR"/>
    <property type="match status" value="2"/>
</dbReference>
<evidence type="ECO:0000256" key="1">
    <source>
        <dbReference type="ARBA" id="ARBA00022737"/>
    </source>
</evidence>
<proteinExistence type="predicted"/>
<reference evidence="3 4" key="1">
    <citation type="submission" date="2023-12" db="EMBL/GenBank/DDBJ databases">
        <title>A high-quality genome assembly for Dillenia turbinata (Dilleniales).</title>
        <authorList>
            <person name="Chanderbali A."/>
        </authorList>
    </citation>
    <scope>NUCLEOTIDE SEQUENCE [LARGE SCALE GENOMIC DNA]</scope>
    <source>
        <strain evidence="3">LSX21</strain>
        <tissue evidence="3">Leaf</tissue>
    </source>
</reference>
<dbReference type="InterPro" id="IPR046848">
    <property type="entry name" value="E_motif"/>
</dbReference>
<dbReference type="GO" id="GO:0009451">
    <property type="term" value="P:RNA modification"/>
    <property type="evidence" value="ECO:0007669"/>
    <property type="project" value="InterPro"/>
</dbReference>
<dbReference type="Pfam" id="PF01535">
    <property type="entry name" value="PPR"/>
    <property type="match status" value="3"/>
</dbReference>
<dbReference type="Gene3D" id="1.25.40.10">
    <property type="entry name" value="Tetratricopeptide repeat domain"/>
    <property type="match status" value="2"/>
</dbReference>
<dbReference type="InterPro" id="IPR011990">
    <property type="entry name" value="TPR-like_helical_dom_sf"/>
</dbReference>
<gene>
    <name evidence="3" type="ORF">RJ641_035413</name>
</gene>
<dbReference type="NCBIfam" id="TIGR00756">
    <property type="entry name" value="PPR"/>
    <property type="match status" value="2"/>
</dbReference>
<dbReference type="Proteomes" id="UP001370490">
    <property type="component" value="Unassembled WGS sequence"/>
</dbReference>
<feature type="repeat" description="PPR" evidence="2">
    <location>
        <begin position="52"/>
        <end position="86"/>
    </location>
</feature>
<dbReference type="AlphaFoldDB" id="A0AAN8VHP6"/>
<feature type="repeat" description="PPR" evidence="2">
    <location>
        <begin position="5"/>
        <end position="39"/>
    </location>
</feature>
<evidence type="ECO:0000256" key="2">
    <source>
        <dbReference type="PROSITE-ProRule" id="PRU00708"/>
    </source>
</evidence>
<organism evidence="3 4">
    <name type="scientific">Dillenia turbinata</name>
    <dbReference type="NCBI Taxonomy" id="194707"/>
    <lineage>
        <taxon>Eukaryota</taxon>
        <taxon>Viridiplantae</taxon>
        <taxon>Streptophyta</taxon>
        <taxon>Embryophyta</taxon>
        <taxon>Tracheophyta</taxon>
        <taxon>Spermatophyta</taxon>
        <taxon>Magnoliopsida</taxon>
        <taxon>eudicotyledons</taxon>
        <taxon>Gunneridae</taxon>
        <taxon>Pentapetalae</taxon>
        <taxon>Dilleniales</taxon>
        <taxon>Dilleniaceae</taxon>
        <taxon>Dillenia</taxon>
    </lineage>
</organism>